<evidence type="ECO:0000313" key="3">
    <source>
        <dbReference type="Proteomes" id="UP000663853"/>
    </source>
</evidence>
<evidence type="ECO:0000313" key="2">
    <source>
        <dbReference type="EMBL" id="CAE6505109.1"/>
    </source>
</evidence>
<dbReference type="EMBL" id="CAJMXA010003590">
    <property type="protein sequence ID" value="CAE6505109.1"/>
    <property type="molecule type" value="Genomic_DNA"/>
</dbReference>
<feature type="region of interest" description="Disordered" evidence="1">
    <location>
        <begin position="1"/>
        <end position="23"/>
    </location>
</feature>
<proteinExistence type="predicted"/>
<sequence>MFRFFSPNDSNATNGNGFSGGLRSIRGRAGVVVASTGTLIPDDCWGAHPGSRAIDTSGDPSGRYAGGSRLSDAQDSYGGHSNGPEPRSGWTNEPLSTTDSSGANAGSKRDVGRGRRAAAAAVSVAYNRVQELASQQAGSNGAETPKTDKCPQSASATKVEVDRENAITQDISQGGGVAARKEPIRVQPRRLFPKNPSVTVPIDRFSRFPLRTGTDPAFISSTICEERPLPLRMPSMHGDEIGFPRAAKAPLQVTLYSGSRKLPSTASTFFILAVGIAYDNLKDPHHDLGILETLFKGHESEGTRFKGISGEEATLDAIEEAMGELYREALKTSGSNMLVLLTGDGDEKNRMHLMGDVVITDQDLRRWMWKLQIDCHPNNRTVTIILDYCRTNPDIQLPLGVTHVGVEFIWSCSPGQVAAGLRFPSTQNVPRSCFLLAVMMASYSARNQRDLDLIVAINYELHRLLRLLELTHKKIHEAGRCTPCSEGKPCPMPLLRTQDPDWQQAGSMKSVYDIVGALSKMDIVSEVYDLFMGNRFFCEANELPVDGVTFKSATSHQSGMTQHQRGSSKPVCAAQATQTKC</sequence>
<protein>
    <submittedName>
        <fullName evidence="2">Uncharacterized protein</fullName>
    </submittedName>
</protein>
<name>A0A8H3D2H8_9AGAM</name>
<organism evidence="2 3">
    <name type="scientific">Rhizoctonia solani</name>
    <dbReference type="NCBI Taxonomy" id="456999"/>
    <lineage>
        <taxon>Eukaryota</taxon>
        <taxon>Fungi</taxon>
        <taxon>Dikarya</taxon>
        <taxon>Basidiomycota</taxon>
        <taxon>Agaricomycotina</taxon>
        <taxon>Agaricomycetes</taxon>
        <taxon>Cantharellales</taxon>
        <taxon>Ceratobasidiaceae</taxon>
        <taxon>Rhizoctonia</taxon>
    </lineage>
</organism>
<feature type="compositionally biased region" description="Polar residues" evidence="1">
    <location>
        <begin position="7"/>
        <end position="16"/>
    </location>
</feature>
<feature type="region of interest" description="Disordered" evidence="1">
    <location>
        <begin position="51"/>
        <end position="114"/>
    </location>
</feature>
<comment type="caution">
    <text evidence="2">The sequence shown here is derived from an EMBL/GenBank/DDBJ whole genome shotgun (WGS) entry which is preliminary data.</text>
</comment>
<accession>A0A8H3D2H8</accession>
<reference evidence="2" key="1">
    <citation type="submission" date="2021-01" db="EMBL/GenBank/DDBJ databases">
        <authorList>
            <person name="Kaushik A."/>
        </authorList>
    </citation>
    <scope>NUCLEOTIDE SEQUENCE</scope>
    <source>
        <strain evidence="2">AG6-10EEA</strain>
    </source>
</reference>
<evidence type="ECO:0000256" key="1">
    <source>
        <dbReference type="SAM" id="MobiDB-lite"/>
    </source>
</evidence>
<feature type="compositionally biased region" description="Polar residues" evidence="1">
    <location>
        <begin position="89"/>
        <end position="104"/>
    </location>
</feature>
<dbReference type="AlphaFoldDB" id="A0A8H3D2H8"/>
<feature type="region of interest" description="Disordered" evidence="1">
    <location>
        <begin position="135"/>
        <end position="160"/>
    </location>
</feature>
<dbReference type="Proteomes" id="UP000663853">
    <property type="component" value="Unassembled WGS sequence"/>
</dbReference>
<gene>
    <name evidence="2" type="ORF">RDB_LOCUS118232</name>
</gene>